<sequence length="89" mass="10318">MFFLDNFAIIVFREFTSISKNIEGFSSVTMFLCGERSRKRNYIIGESSFAKRILTMAHNFAELVCVVGRKNKLTLLETTQNSLIQRIFK</sequence>
<name>A0A238YT36_HALEZ</name>
<proteinExistence type="predicted"/>
<protein>
    <submittedName>
        <fullName evidence="1">Uncharacterized protein</fullName>
    </submittedName>
</protein>
<accession>A0A238YT36</accession>
<dbReference type="EMBL" id="FZNK01000019">
    <property type="protein sequence ID" value="SNR74446.1"/>
    <property type="molecule type" value="Genomic_DNA"/>
</dbReference>
<evidence type="ECO:0000313" key="1">
    <source>
        <dbReference type="EMBL" id="SNR74446.1"/>
    </source>
</evidence>
<gene>
    <name evidence="1" type="ORF">SAMN06266787_1192</name>
</gene>
<organism evidence="1 2">
    <name type="scientific">Halorubrum ezzemoulense</name>
    <name type="common">Halorubrum chaoviator</name>
    <dbReference type="NCBI Taxonomy" id="337243"/>
    <lineage>
        <taxon>Archaea</taxon>
        <taxon>Methanobacteriati</taxon>
        <taxon>Methanobacteriota</taxon>
        <taxon>Stenosarchaea group</taxon>
        <taxon>Halobacteria</taxon>
        <taxon>Halobacteriales</taxon>
        <taxon>Haloferacaceae</taxon>
        <taxon>Halorubrum</taxon>
    </lineage>
</organism>
<reference evidence="2" key="1">
    <citation type="submission" date="2017-06" db="EMBL/GenBank/DDBJ databases">
        <authorList>
            <person name="Varghese N."/>
            <person name="Submissions S."/>
        </authorList>
    </citation>
    <scope>NUCLEOTIDE SEQUENCE [LARGE SCALE GENOMIC DNA]</scope>
    <source>
        <strain evidence="2">DSM 19316</strain>
    </source>
</reference>
<dbReference type="Proteomes" id="UP000198297">
    <property type="component" value="Unassembled WGS sequence"/>
</dbReference>
<dbReference type="AlphaFoldDB" id="A0A238YT36"/>
<evidence type="ECO:0000313" key="2">
    <source>
        <dbReference type="Proteomes" id="UP000198297"/>
    </source>
</evidence>